<dbReference type="Pfam" id="PF03959">
    <property type="entry name" value="FSH1"/>
    <property type="match status" value="2"/>
</dbReference>
<evidence type="ECO:0000313" key="3">
    <source>
        <dbReference type="EMBL" id="CAE7258405.1"/>
    </source>
</evidence>
<dbReference type="Proteomes" id="UP000604046">
    <property type="component" value="Unassembled WGS sequence"/>
</dbReference>
<accession>A0A812MAX7</accession>
<sequence length="481" mass="55331">MSINLSKGKEFKVWFTHTTDDKRDRPDLYQQQDPGVCVNYDGVDAAIELLLDRVLNGPRVDVVVAMFEGSIVVHLAAAKLLSQRQPVPWPVTVFFGSLPIRDDRFLSAFADGSKVVHRTIHVFGKNDEYYFYGRRGAGRLAPEDYYEAALVLEHAEGHRLPSLQPQAGVLYAQVAKEVRACCGLPIAAGYDPSELHSWRRPRRPAKPTAPPVLEMEQMVPRKLRILALTGGHSCTEVLRYQTAALRQAVGRDLAEWTFIEGSEDWNWYEGEPIVSDMEQKLAKGAQLKNWYMDSIYEETKTTKPNREKQFDPKSRVEYHKIPEKLERLKEQIFEDGPWDVVVAFSQGCIMMHLLAGHLRQEPPAKQASMRWHHTRNGAEQMPWRLSVFFCGMHIRDKEYMHLFDTPLPHPTVHVFGQQDEFYDYGRDGFGYKPQEEYYVDPVILTHEEGHQFPTKQPRAKQIYDRVAAEIWRQCGGHPGRS</sequence>
<evidence type="ECO:0000313" key="4">
    <source>
        <dbReference type="Proteomes" id="UP000604046"/>
    </source>
</evidence>
<keyword evidence="1" id="KW-0378">Hydrolase</keyword>
<evidence type="ECO:0000259" key="2">
    <source>
        <dbReference type="Pfam" id="PF03959"/>
    </source>
</evidence>
<keyword evidence="4" id="KW-1185">Reference proteome</keyword>
<dbReference type="PANTHER" id="PTHR48070:SF6">
    <property type="entry name" value="ESTERASE OVCA2"/>
    <property type="match status" value="1"/>
</dbReference>
<name>A0A812MAX7_9DINO</name>
<comment type="caution">
    <text evidence="3">The sequence shown here is derived from an EMBL/GenBank/DDBJ whole genome shotgun (WGS) entry which is preliminary data.</text>
</comment>
<dbReference type="InterPro" id="IPR029058">
    <property type="entry name" value="AB_hydrolase_fold"/>
</dbReference>
<gene>
    <name evidence="3" type="primary">STR6</name>
    <name evidence="3" type="ORF">SNAT2548_LOCUS13429</name>
</gene>
<dbReference type="InterPro" id="IPR050593">
    <property type="entry name" value="LovG"/>
</dbReference>
<dbReference type="GO" id="GO:0005737">
    <property type="term" value="C:cytoplasm"/>
    <property type="evidence" value="ECO:0007669"/>
    <property type="project" value="TreeGrafter"/>
</dbReference>
<feature type="domain" description="Serine hydrolase" evidence="2">
    <location>
        <begin position="221"/>
        <end position="461"/>
    </location>
</feature>
<dbReference type="GO" id="GO:0016787">
    <property type="term" value="F:hydrolase activity"/>
    <property type="evidence" value="ECO:0007669"/>
    <property type="project" value="UniProtKB-KW"/>
</dbReference>
<dbReference type="PANTHER" id="PTHR48070">
    <property type="entry name" value="ESTERASE OVCA2"/>
    <property type="match status" value="1"/>
</dbReference>
<evidence type="ECO:0000256" key="1">
    <source>
        <dbReference type="ARBA" id="ARBA00022801"/>
    </source>
</evidence>
<reference evidence="3" key="1">
    <citation type="submission" date="2021-02" db="EMBL/GenBank/DDBJ databases">
        <authorList>
            <person name="Dougan E. K."/>
            <person name="Rhodes N."/>
            <person name="Thang M."/>
            <person name="Chan C."/>
        </authorList>
    </citation>
    <scope>NUCLEOTIDE SEQUENCE</scope>
</reference>
<dbReference type="InterPro" id="IPR005645">
    <property type="entry name" value="FSH-like_dom"/>
</dbReference>
<organism evidence="3 4">
    <name type="scientific">Symbiodinium natans</name>
    <dbReference type="NCBI Taxonomy" id="878477"/>
    <lineage>
        <taxon>Eukaryota</taxon>
        <taxon>Sar</taxon>
        <taxon>Alveolata</taxon>
        <taxon>Dinophyceae</taxon>
        <taxon>Suessiales</taxon>
        <taxon>Symbiodiniaceae</taxon>
        <taxon>Symbiodinium</taxon>
    </lineage>
</organism>
<dbReference type="EMBL" id="CAJNDS010001413">
    <property type="protein sequence ID" value="CAE7258405.1"/>
    <property type="molecule type" value="Genomic_DNA"/>
</dbReference>
<proteinExistence type="predicted"/>
<feature type="domain" description="Serine hydrolase" evidence="2">
    <location>
        <begin position="10"/>
        <end position="166"/>
    </location>
</feature>
<dbReference type="GO" id="GO:0005634">
    <property type="term" value="C:nucleus"/>
    <property type="evidence" value="ECO:0007669"/>
    <property type="project" value="TreeGrafter"/>
</dbReference>
<dbReference type="Gene3D" id="3.40.50.1820">
    <property type="entry name" value="alpha/beta hydrolase"/>
    <property type="match status" value="2"/>
</dbReference>
<protein>
    <submittedName>
        <fullName evidence="3">STR6 protein</fullName>
    </submittedName>
</protein>
<dbReference type="OrthoDB" id="415280at2759"/>
<dbReference type="AlphaFoldDB" id="A0A812MAX7"/>